<protein>
    <submittedName>
        <fullName evidence="1">Uncharacterized protein</fullName>
    </submittedName>
</protein>
<dbReference type="AlphaFoldDB" id="A0A0A9H257"/>
<evidence type="ECO:0000313" key="1">
    <source>
        <dbReference type="EMBL" id="JAE30847.1"/>
    </source>
</evidence>
<name>A0A0A9H257_ARUDO</name>
<reference evidence="1" key="1">
    <citation type="submission" date="2014-09" db="EMBL/GenBank/DDBJ databases">
        <authorList>
            <person name="Magalhaes I.L.F."/>
            <person name="Oliveira U."/>
            <person name="Santos F.R."/>
            <person name="Vidigal T.H.D.A."/>
            <person name="Brescovit A.D."/>
            <person name="Santos A.J."/>
        </authorList>
    </citation>
    <scope>NUCLEOTIDE SEQUENCE</scope>
    <source>
        <tissue evidence="1">Shoot tissue taken approximately 20 cm above the soil surface</tissue>
    </source>
</reference>
<organism evidence="1">
    <name type="scientific">Arundo donax</name>
    <name type="common">Giant reed</name>
    <name type="synonym">Donax arundinaceus</name>
    <dbReference type="NCBI Taxonomy" id="35708"/>
    <lineage>
        <taxon>Eukaryota</taxon>
        <taxon>Viridiplantae</taxon>
        <taxon>Streptophyta</taxon>
        <taxon>Embryophyta</taxon>
        <taxon>Tracheophyta</taxon>
        <taxon>Spermatophyta</taxon>
        <taxon>Magnoliopsida</taxon>
        <taxon>Liliopsida</taxon>
        <taxon>Poales</taxon>
        <taxon>Poaceae</taxon>
        <taxon>PACMAD clade</taxon>
        <taxon>Arundinoideae</taxon>
        <taxon>Arundineae</taxon>
        <taxon>Arundo</taxon>
    </lineage>
</organism>
<accession>A0A0A9H257</accession>
<reference evidence="1" key="2">
    <citation type="journal article" date="2015" name="Data Brief">
        <title>Shoot transcriptome of the giant reed, Arundo donax.</title>
        <authorList>
            <person name="Barrero R.A."/>
            <person name="Guerrero F.D."/>
            <person name="Moolhuijzen P."/>
            <person name="Goolsby J.A."/>
            <person name="Tidwell J."/>
            <person name="Bellgard S.E."/>
            <person name="Bellgard M.I."/>
        </authorList>
    </citation>
    <scope>NUCLEOTIDE SEQUENCE</scope>
    <source>
        <tissue evidence="1">Shoot tissue taken approximately 20 cm above the soil surface</tissue>
    </source>
</reference>
<dbReference type="EMBL" id="GBRH01167049">
    <property type="protein sequence ID" value="JAE30847.1"/>
    <property type="molecule type" value="Transcribed_RNA"/>
</dbReference>
<sequence>MPAENSDCNYKGFISFSFIEVTPTQHYRTEKYSGGQVLEGWVTISMVALNLYSAIA</sequence>
<proteinExistence type="predicted"/>